<sequence length="273" mass="30250">MQGDIFPSMGNGAQVDGKILQNFQKSFVQVQDILDQNKLLINEINQNHESRIADNLSRNVGLIRELNNNIRRVVDLYADLSSSFTRSMEASSEGESKSDSKSHQKRIRSGCSRAHERNCSRSGECCQCIHPDRKKETSAVELSSLPAQTSSQVLLGCSLYAIVSTSILHQGSTEIESVVATVDSNGFRCQPPHESADTGQRSSSTEEMDKLVDLKDKWRNLLKASYAPAPADIRMNARKPTSTPIPESILLRVRQLAEMNAQTPPPILKSRKL</sequence>
<accession>A0ACB9MMZ4</accession>
<dbReference type="Proteomes" id="UP001057402">
    <property type="component" value="Chromosome 9"/>
</dbReference>
<evidence type="ECO:0000313" key="1">
    <source>
        <dbReference type="EMBL" id="KAI4324799.1"/>
    </source>
</evidence>
<comment type="caution">
    <text evidence="1">The sequence shown here is derived from an EMBL/GenBank/DDBJ whole genome shotgun (WGS) entry which is preliminary data.</text>
</comment>
<dbReference type="EMBL" id="CM042888">
    <property type="protein sequence ID" value="KAI4324799.1"/>
    <property type="molecule type" value="Genomic_DNA"/>
</dbReference>
<reference evidence="2" key="1">
    <citation type="journal article" date="2023" name="Front. Plant Sci.">
        <title>Chromosomal-level genome assembly of Melastoma candidum provides insights into trichome evolution.</title>
        <authorList>
            <person name="Zhong Y."/>
            <person name="Wu W."/>
            <person name="Sun C."/>
            <person name="Zou P."/>
            <person name="Liu Y."/>
            <person name="Dai S."/>
            <person name="Zhou R."/>
        </authorList>
    </citation>
    <scope>NUCLEOTIDE SEQUENCE [LARGE SCALE GENOMIC DNA]</scope>
</reference>
<organism evidence="1 2">
    <name type="scientific">Melastoma candidum</name>
    <dbReference type="NCBI Taxonomy" id="119954"/>
    <lineage>
        <taxon>Eukaryota</taxon>
        <taxon>Viridiplantae</taxon>
        <taxon>Streptophyta</taxon>
        <taxon>Embryophyta</taxon>
        <taxon>Tracheophyta</taxon>
        <taxon>Spermatophyta</taxon>
        <taxon>Magnoliopsida</taxon>
        <taxon>eudicotyledons</taxon>
        <taxon>Gunneridae</taxon>
        <taxon>Pentapetalae</taxon>
        <taxon>rosids</taxon>
        <taxon>malvids</taxon>
        <taxon>Myrtales</taxon>
        <taxon>Melastomataceae</taxon>
        <taxon>Melastomatoideae</taxon>
        <taxon>Melastomateae</taxon>
        <taxon>Melastoma</taxon>
    </lineage>
</organism>
<evidence type="ECO:0000313" key="2">
    <source>
        <dbReference type="Proteomes" id="UP001057402"/>
    </source>
</evidence>
<name>A0ACB9MMZ4_9MYRT</name>
<gene>
    <name evidence="1" type="ORF">MLD38_030253</name>
</gene>
<keyword evidence="2" id="KW-1185">Reference proteome</keyword>
<protein>
    <submittedName>
        <fullName evidence="1">Uncharacterized protein</fullName>
    </submittedName>
</protein>
<proteinExistence type="predicted"/>